<evidence type="ECO:0000256" key="4">
    <source>
        <dbReference type="ARBA" id="ARBA00023128"/>
    </source>
</evidence>
<protein>
    <recommendedName>
        <fullName evidence="6">Large ribosomal subunit protein mL53</fullName>
    </recommendedName>
</protein>
<comment type="caution">
    <text evidence="7">The sequence shown here is derived from an EMBL/GenBank/DDBJ whole genome shotgun (WGS) entry which is preliminary data.</text>
</comment>
<evidence type="ECO:0000313" key="7">
    <source>
        <dbReference type="EMBL" id="KAF4594719.1"/>
    </source>
</evidence>
<comment type="subcellular location">
    <subcellularLocation>
        <location evidence="1">Mitochondrion</location>
    </subcellularLocation>
</comment>
<keyword evidence="4" id="KW-0496">Mitochondrion</keyword>
<evidence type="ECO:0000256" key="5">
    <source>
        <dbReference type="ARBA" id="ARBA00023274"/>
    </source>
</evidence>
<dbReference type="Gene3D" id="3.40.30.10">
    <property type="entry name" value="Glutaredoxin"/>
    <property type="match status" value="1"/>
</dbReference>
<dbReference type="FunFam" id="3.40.30.10:FF:000260">
    <property type="entry name" value="Mitochondrial ribosomal protein L44"/>
    <property type="match status" value="1"/>
</dbReference>
<name>A0A8H4VG57_9HYPO</name>
<accession>A0A8H4VG57</accession>
<dbReference type="AlphaFoldDB" id="A0A8H4VG57"/>
<evidence type="ECO:0000256" key="6">
    <source>
        <dbReference type="ARBA" id="ARBA00035180"/>
    </source>
</evidence>
<dbReference type="InterPro" id="IPR019716">
    <property type="entry name" value="Ribosomal_mL53"/>
</dbReference>
<dbReference type="GO" id="GO:0005762">
    <property type="term" value="C:mitochondrial large ribosomal subunit"/>
    <property type="evidence" value="ECO:0007669"/>
    <property type="project" value="TreeGrafter"/>
</dbReference>
<keyword evidence="8" id="KW-1185">Reference proteome</keyword>
<organism evidence="7 8">
    <name type="scientific">Ophiocordyceps camponoti-floridani</name>
    <dbReference type="NCBI Taxonomy" id="2030778"/>
    <lineage>
        <taxon>Eukaryota</taxon>
        <taxon>Fungi</taxon>
        <taxon>Dikarya</taxon>
        <taxon>Ascomycota</taxon>
        <taxon>Pezizomycotina</taxon>
        <taxon>Sordariomycetes</taxon>
        <taxon>Hypocreomycetidae</taxon>
        <taxon>Hypocreales</taxon>
        <taxon>Ophiocordycipitaceae</taxon>
        <taxon>Ophiocordyceps</taxon>
    </lineage>
</organism>
<reference evidence="7 8" key="1">
    <citation type="journal article" date="2020" name="G3 (Bethesda)">
        <title>Genetic Underpinnings of Host Manipulation by Ophiocordyceps as Revealed by Comparative Transcriptomics.</title>
        <authorList>
            <person name="Will I."/>
            <person name="Das B."/>
            <person name="Trinh T."/>
            <person name="Brachmann A."/>
            <person name="Ohm R.A."/>
            <person name="de Bekker C."/>
        </authorList>
    </citation>
    <scope>NUCLEOTIDE SEQUENCE [LARGE SCALE GENOMIC DNA]</scope>
    <source>
        <strain evidence="7 8">EC05</strain>
    </source>
</reference>
<sequence>MITKYLTEVTAKLNPFSPCAKSARLFLTHLPPDIRSHGTAVSTQLIPRSSKESSSVIVKFKDGKQLEFDGDKMTIKGMINEVDRLSRQLQKMEDISG</sequence>
<gene>
    <name evidence="7" type="ORF">GQ602_000332</name>
</gene>
<evidence type="ECO:0000313" key="8">
    <source>
        <dbReference type="Proteomes" id="UP000562929"/>
    </source>
</evidence>
<keyword evidence="3 7" id="KW-0689">Ribosomal protein</keyword>
<proteinExistence type="inferred from homology"/>
<evidence type="ECO:0000256" key="3">
    <source>
        <dbReference type="ARBA" id="ARBA00022980"/>
    </source>
</evidence>
<comment type="similarity">
    <text evidence="2">Belongs to the mitochondrion-specific ribosomal protein mL53 family.</text>
</comment>
<dbReference type="OrthoDB" id="4136894at2759"/>
<evidence type="ECO:0000256" key="2">
    <source>
        <dbReference type="ARBA" id="ARBA00005557"/>
    </source>
</evidence>
<dbReference type="Proteomes" id="UP000562929">
    <property type="component" value="Unassembled WGS sequence"/>
</dbReference>
<dbReference type="InterPro" id="IPR042776">
    <property type="entry name" value="Ribosomal_mL53_fung"/>
</dbReference>
<dbReference type="GO" id="GO:0003735">
    <property type="term" value="F:structural constituent of ribosome"/>
    <property type="evidence" value="ECO:0007669"/>
    <property type="project" value="TreeGrafter"/>
</dbReference>
<dbReference type="EMBL" id="JAACLJ010000001">
    <property type="protein sequence ID" value="KAF4594719.1"/>
    <property type="molecule type" value="Genomic_DNA"/>
</dbReference>
<dbReference type="PANTHER" id="PTHR28236:SF1">
    <property type="entry name" value="LARGE RIBOSOMAL SUBUNIT PROTEIN ML53"/>
    <property type="match status" value="1"/>
</dbReference>
<dbReference type="Pfam" id="PF10780">
    <property type="entry name" value="MRP_L53"/>
    <property type="match status" value="1"/>
</dbReference>
<dbReference type="PANTHER" id="PTHR28236">
    <property type="entry name" value="54S RIBOSOMAL PROTEIN L44, MITOCHONDRIAL"/>
    <property type="match status" value="1"/>
</dbReference>
<evidence type="ECO:0000256" key="1">
    <source>
        <dbReference type="ARBA" id="ARBA00004173"/>
    </source>
</evidence>
<keyword evidence="5" id="KW-0687">Ribonucleoprotein</keyword>